<comment type="caution">
    <text evidence="1">The sequence shown here is derived from an EMBL/GenBank/DDBJ whole genome shotgun (WGS) entry which is preliminary data.</text>
</comment>
<keyword evidence="2" id="KW-1185">Reference proteome</keyword>
<gene>
    <name evidence="1" type="ORF">WFZ86_19905</name>
</gene>
<dbReference type="EMBL" id="JBCGDP010000043">
    <property type="protein sequence ID" value="MEM0578777.1"/>
    <property type="molecule type" value="Genomic_DNA"/>
</dbReference>
<accession>A0ABU9NY66</accession>
<protein>
    <submittedName>
        <fullName evidence="1">Uncharacterized protein</fullName>
    </submittedName>
</protein>
<dbReference type="RefSeq" id="WP_342693579.1">
    <property type="nucleotide sequence ID" value="NZ_JBCGDP010000043.1"/>
</dbReference>
<organism evidence="1 2">
    <name type="scientific">Flavobacterium polysaccharolyticum</name>
    <dbReference type="NCBI Taxonomy" id="3133148"/>
    <lineage>
        <taxon>Bacteria</taxon>
        <taxon>Pseudomonadati</taxon>
        <taxon>Bacteroidota</taxon>
        <taxon>Flavobacteriia</taxon>
        <taxon>Flavobacteriales</taxon>
        <taxon>Flavobacteriaceae</taxon>
        <taxon>Flavobacterium</taxon>
    </lineage>
</organism>
<proteinExistence type="predicted"/>
<reference evidence="1 2" key="1">
    <citation type="submission" date="2024-03" db="EMBL/GenBank/DDBJ databases">
        <title>Two novel species of the genus Flavobacterium exhibiting potentially degradation of complex polysaccharides.</title>
        <authorList>
            <person name="Lian X."/>
        </authorList>
    </citation>
    <scope>NUCLEOTIDE SEQUENCE [LARGE SCALE GENOMIC DNA]</scope>
    <source>
        <strain evidence="1 2">N6</strain>
    </source>
</reference>
<sequence>MGSRLKIAKDNGITYELFSNSKIPDNIKTYLDGKGIKYTEVK</sequence>
<evidence type="ECO:0000313" key="1">
    <source>
        <dbReference type="EMBL" id="MEM0578777.1"/>
    </source>
</evidence>
<evidence type="ECO:0000313" key="2">
    <source>
        <dbReference type="Proteomes" id="UP001468798"/>
    </source>
</evidence>
<dbReference type="Proteomes" id="UP001468798">
    <property type="component" value="Unassembled WGS sequence"/>
</dbReference>
<name>A0ABU9NY66_9FLAO</name>